<name>A0AAV1B0G9_VICFA</name>
<dbReference type="InterPro" id="IPR035669">
    <property type="entry name" value="SGNH_plant_lipase-like"/>
</dbReference>
<dbReference type="SUPFAM" id="SSF52266">
    <property type="entry name" value="SGNH hydrolase"/>
    <property type="match status" value="1"/>
</dbReference>
<accession>A0AAV1B0G9</accession>
<dbReference type="PANTHER" id="PTHR45642:SF67">
    <property type="entry name" value="GDSL-LIKE LIPASE_ACYLHYDROLASE FAMILY PROTEIN, EXPRESSED"/>
    <property type="match status" value="1"/>
</dbReference>
<dbReference type="PANTHER" id="PTHR45642">
    <property type="entry name" value="GDSL ESTERASE/LIPASE EXL3"/>
    <property type="match status" value="1"/>
</dbReference>
<dbReference type="InterPro" id="IPR036514">
    <property type="entry name" value="SGNH_hydro_sf"/>
</dbReference>
<dbReference type="Pfam" id="PF00657">
    <property type="entry name" value="Lipase_GDSL"/>
    <property type="match status" value="1"/>
</dbReference>
<organism evidence="3 4">
    <name type="scientific">Vicia faba</name>
    <name type="common">Broad bean</name>
    <name type="synonym">Faba vulgaris</name>
    <dbReference type="NCBI Taxonomy" id="3906"/>
    <lineage>
        <taxon>Eukaryota</taxon>
        <taxon>Viridiplantae</taxon>
        <taxon>Streptophyta</taxon>
        <taxon>Embryophyta</taxon>
        <taxon>Tracheophyta</taxon>
        <taxon>Spermatophyta</taxon>
        <taxon>Magnoliopsida</taxon>
        <taxon>eudicotyledons</taxon>
        <taxon>Gunneridae</taxon>
        <taxon>Pentapetalae</taxon>
        <taxon>rosids</taxon>
        <taxon>fabids</taxon>
        <taxon>Fabales</taxon>
        <taxon>Fabaceae</taxon>
        <taxon>Papilionoideae</taxon>
        <taxon>50 kb inversion clade</taxon>
        <taxon>NPAAA clade</taxon>
        <taxon>Hologalegina</taxon>
        <taxon>IRL clade</taxon>
        <taxon>Fabeae</taxon>
        <taxon>Vicia</taxon>
    </lineage>
</organism>
<protein>
    <recommendedName>
        <fullName evidence="5">GDSL esterase/lipase</fullName>
    </recommendedName>
</protein>
<proteinExistence type="inferred from homology"/>
<dbReference type="Gene3D" id="3.40.50.1110">
    <property type="entry name" value="SGNH hydrolase"/>
    <property type="match status" value="1"/>
</dbReference>
<dbReference type="EMBL" id="OX451741">
    <property type="protein sequence ID" value="CAI8616289.1"/>
    <property type="molecule type" value="Genomic_DNA"/>
</dbReference>
<reference evidence="3 4" key="1">
    <citation type="submission" date="2023-01" db="EMBL/GenBank/DDBJ databases">
        <authorList>
            <person name="Kreplak J."/>
        </authorList>
    </citation>
    <scope>NUCLEOTIDE SEQUENCE [LARGE SCALE GENOMIC DNA]</scope>
</reference>
<dbReference type="CDD" id="cd01837">
    <property type="entry name" value="SGNH_plant_lipase_like"/>
    <property type="match status" value="1"/>
</dbReference>
<dbReference type="InterPro" id="IPR050592">
    <property type="entry name" value="GDSL_lipolytic_enzyme"/>
</dbReference>
<feature type="chain" id="PRO_5043370600" description="GDSL esterase/lipase" evidence="2">
    <location>
        <begin position="24"/>
        <end position="355"/>
    </location>
</feature>
<comment type="similarity">
    <text evidence="1">Belongs to the 'GDSL' lipolytic enzyme family.</text>
</comment>
<evidence type="ECO:0008006" key="5">
    <source>
        <dbReference type="Google" id="ProtNLM"/>
    </source>
</evidence>
<feature type="signal peptide" evidence="2">
    <location>
        <begin position="1"/>
        <end position="23"/>
    </location>
</feature>
<evidence type="ECO:0000313" key="3">
    <source>
        <dbReference type="EMBL" id="CAI8616289.1"/>
    </source>
</evidence>
<sequence length="355" mass="39316">MGCLSLLSTIFVLLFLLMVPINGKPRVPALFFFGDSTVDVGNNNYLPTFVKANYLPYGRDFVNHYPTGRFSNGKVISDFASEIFGFTSYQPAYLSLYIKGKNILNGANFASAGSGYHDSTAKLFHSLSLSQQLEHYKEYQKDLMKIAGRTDALSIINGALYMVGFGSGDILLNYYLNPLLRLVYTSDQFTDILVQNYVDFIQNLYAQGARKIAVKTLTAIGCLPAAITVFDSAYSNTCVVELNNVALSCNQKLNTTSVNLRKMLPGLNLALLDGYQPLYNLVTKPSQYGFTETRNGCFGTSFLEKTSTSFNNKNTFIKLCPNASKYVFWDALHLSETAVKFVASEMFSNAISLIP</sequence>
<dbReference type="InterPro" id="IPR001087">
    <property type="entry name" value="GDSL"/>
</dbReference>
<dbReference type="AlphaFoldDB" id="A0AAV1B0G9"/>
<evidence type="ECO:0000313" key="4">
    <source>
        <dbReference type="Proteomes" id="UP001157006"/>
    </source>
</evidence>
<dbReference type="GO" id="GO:0016788">
    <property type="term" value="F:hydrolase activity, acting on ester bonds"/>
    <property type="evidence" value="ECO:0007669"/>
    <property type="project" value="InterPro"/>
</dbReference>
<keyword evidence="2" id="KW-0732">Signal</keyword>
<keyword evidence="4" id="KW-1185">Reference proteome</keyword>
<evidence type="ECO:0000256" key="1">
    <source>
        <dbReference type="ARBA" id="ARBA00008668"/>
    </source>
</evidence>
<dbReference type="Proteomes" id="UP001157006">
    <property type="component" value="Chromosome 6"/>
</dbReference>
<evidence type="ECO:0000256" key="2">
    <source>
        <dbReference type="SAM" id="SignalP"/>
    </source>
</evidence>
<gene>
    <name evidence="3" type="ORF">VFH_VI022120</name>
</gene>